<feature type="region of interest" description="Disordered" evidence="1">
    <location>
        <begin position="1"/>
        <end position="35"/>
    </location>
</feature>
<evidence type="ECO:0000256" key="1">
    <source>
        <dbReference type="SAM" id="MobiDB-lite"/>
    </source>
</evidence>
<protein>
    <submittedName>
        <fullName evidence="2">Uncharacterized protein</fullName>
    </submittedName>
</protein>
<dbReference type="Proteomes" id="UP001148838">
    <property type="component" value="Unassembled WGS sequence"/>
</dbReference>
<keyword evidence="3" id="KW-1185">Reference proteome</keyword>
<sequence length="151" mass="17216">MAGLCEGGNEPPRSLKARKTSKKFKPSNQPKRDLNLRPAPLVDLQADSFKRFPLYRVIHEDLPSLTELISEDILSKEVNANKTKSKVIRRKIQKINLRILNEAVELVDSFEYLGCTISSNMSCCQEVKRRIAIAKEAFNRKRSIFCGPLEK</sequence>
<feature type="compositionally biased region" description="Basic residues" evidence="1">
    <location>
        <begin position="15"/>
        <end position="25"/>
    </location>
</feature>
<evidence type="ECO:0000313" key="3">
    <source>
        <dbReference type="Proteomes" id="UP001148838"/>
    </source>
</evidence>
<evidence type="ECO:0000313" key="2">
    <source>
        <dbReference type="EMBL" id="KAJ4449035.1"/>
    </source>
</evidence>
<reference evidence="2 3" key="1">
    <citation type="journal article" date="2022" name="Allergy">
        <title>Genome assembly and annotation of Periplaneta americana reveal a comprehensive cockroach allergen profile.</title>
        <authorList>
            <person name="Wang L."/>
            <person name="Xiong Q."/>
            <person name="Saelim N."/>
            <person name="Wang L."/>
            <person name="Nong W."/>
            <person name="Wan A.T."/>
            <person name="Shi M."/>
            <person name="Liu X."/>
            <person name="Cao Q."/>
            <person name="Hui J.H.L."/>
            <person name="Sookrung N."/>
            <person name="Leung T.F."/>
            <person name="Tungtrongchitr A."/>
            <person name="Tsui S.K.W."/>
        </authorList>
    </citation>
    <scope>NUCLEOTIDE SEQUENCE [LARGE SCALE GENOMIC DNA]</scope>
    <source>
        <strain evidence="2">PWHHKU_190912</strain>
    </source>
</reference>
<organism evidence="2 3">
    <name type="scientific">Periplaneta americana</name>
    <name type="common">American cockroach</name>
    <name type="synonym">Blatta americana</name>
    <dbReference type="NCBI Taxonomy" id="6978"/>
    <lineage>
        <taxon>Eukaryota</taxon>
        <taxon>Metazoa</taxon>
        <taxon>Ecdysozoa</taxon>
        <taxon>Arthropoda</taxon>
        <taxon>Hexapoda</taxon>
        <taxon>Insecta</taxon>
        <taxon>Pterygota</taxon>
        <taxon>Neoptera</taxon>
        <taxon>Polyneoptera</taxon>
        <taxon>Dictyoptera</taxon>
        <taxon>Blattodea</taxon>
        <taxon>Blattoidea</taxon>
        <taxon>Blattidae</taxon>
        <taxon>Blattinae</taxon>
        <taxon>Periplaneta</taxon>
    </lineage>
</organism>
<gene>
    <name evidence="2" type="ORF">ANN_00429</name>
</gene>
<proteinExistence type="predicted"/>
<accession>A0ABQ8TQU0</accession>
<dbReference type="EMBL" id="JAJSOF020000003">
    <property type="protein sequence ID" value="KAJ4449035.1"/>
    <property type="molecule type" value="Genomic_DNA"/>
</dbReference>
<comment type="caution">
    <text evidence="2">The sequence shown here is derived from an EMBL/GenBank/DDBJ whole genome shotgun (WGS) entry which is preliminary data.</text>
</comment>
<name>A0ABQ8TQU0_PERAM</name>